<evidence type="ECO:0000256" key="1">
    <source>
        <dbReference type="SAM" id="MobiDB-lite"/>
    </source>
</evidence>
<organism evidence="2 3">
    <name type="scientific">Pristionchus pacificus</name>
    <name type="common">Parasitic nematode worm</name>
    <dbReference type="NCBI Taxonomy" id="54126"/>
    <lineage>
        <taxon>Eukaryota</taxon>
        <taxon>Metazoa</taxon>
        <taxon>Ecdysozoa</taxon>
        <taxon>Nematoda</taxon>
        <taxon>Chromadorea</taxon>
        <taxon>Rhabditida</taxon>
        <taxon>Rhabditina</taxon>
        <taxon>Diplogasteromorpha</taxon>
        <taxon>Diplogasteroidea</taxon>
        <taxon>Neodiplogasteridae</taxon>
        <taxon>Pristionchus</taxon>
    </lineage>
</organism>
<keyword evidence="3" id="KW-1185">Reference proteome</keyword>
<sequence length="172" mass="18889">MANIEDIAKQCAQKNKQVKKKKDYDDYELSLGSEKDDEKKKDGSKEQNSKGLEPKTKKSKKNTQSQDKEEEKKEGGGEEKKEEKEEEKEGDKISEKKVTVHFVPSVQTGVTPGTAAATTAPKKAAPPPQRRLLFDTVEETGEASSLPLSLPPLSISFPGSLAVHSLHTHTSD</sequence>
<feature type="compositionally biased region" description="Low complexity" evidence="1">
    <location>
        <begin position="106"/>
        <end position="123"/>
    </location>
</feature>
<feature type="compositionally biased region" description="Basic and acidic residues" evidence="1">
    <location>
        <begin position="66"/>
        <end position="98"/>
    </location>
</feature>
<dbReference type="EnsemblMetazoa" id="PPA25483.1">
    <property type="protein sequence ID" value="PPA25483.1"/>
    <property type="gene ID" value="WBGene00115037"/>
</dbReference>
<proteinExistence type="predicted"/>
<dbReference type="Proteomes" id="UP000005239">
    <property type="component" value="Unassembled WGS sequence"/>
</dbReference>
<feature type="compositionally biased region" description="Basic and acidic residues" evidence="1">
    <location>
        <begin position="33"/>
        <end position="56"/>
    </location>
</feature>
<gene>
    <name evidence="2" type="primary">WBGene00115037</name>
</gene>
<accession>A0A2A6BH24</accession>
<reference evidence="2" key="2">
    <citation type="submission" date="2022-06" db="UniProtKB">
        <authorList>
            <consortium name="EnsemblMetazoa"/>
        </authorList>
    </citation>
    <scope>IDENTIFICATION</scope>
    <source>
        <strain evidence="2">PS312</strain>
    </source>
</reference>
<evidence type="ECO:0000313" key="2">
    <source>
        <dbReference type="EnsemblMetazoa" id="PPA25483.1"/>
    </source>
</evidence>
<dbReference type="AlphaFoldDB" id="A0A2A6BH24"/>
<evidence type="ECO:0000313" key="3">
    <source>
        <dbReference type="Proteomes" id="UP000005239"/>
    </source>
</evidence>
<feature type="region of interest" description="Disordered" evidence="1">
    <location>
        <begin position="1"/>
        <end position="129"/>
    </location>
</feature>
<reference evidence="3" key="1">
    <citation type="journal article" date="2008" name="Nat. Genet.">
        <title>The Pristionchus pacificus genome provides a unique perspective on nematode lifestyle and parasitism.</title>
        <authorList>
            <person name="Dieterich C."/>
            <person name="Clifton S.W."/>
            <person name="Schuster L.N."/>
            <person name="Chinwalla A."/>
            <person name="Delehaunty K."/>
            <person name="Dinkelacker I."/>
            <person name="Fulton L."/>
            <person name="Fulton R."/>
            <person name="Godfrey J."/>
            <person name="Minx P."/>
            <person name="Mitreva M."/>
            <person name="Roeseler W."/>
            <person name="Tian H."/>
            <person name="Witte H."/>
            <person name="Yang S.P."/>
            <person name="Wilson R.K."/>
            <person name="Sommer R.J."/>
        </authorList>
    </citation>
    <scope>NUCLEOTIDE SEQUENCE [LARGE SCALE GENOMIC DNA]</scope>
    <source>
        <strain evidence="3">PS312</strain>
    </source>
</reference>
<name>A0A2A6BH24_PRIPA</name>
<protein>
    <submittedName>
        <fullName evidence="2">Uncharacterized protein</fullName>
    </submittedName>
</protein>
<accession>A0A8R1YPX6</accession>